<dbReference type="STRING" id="151549.A0A4C1ZJ81"/>
<dbReference type="InterPro" id="IPR036397">
    <property type="entry name" value="RNaseH_sf"/>
</dbReference>
<sequence length="174" mass="19941">MAYPMELGKSRSPELSLTKRKATAEAATPHVRALTGVTGRVGPYSCRSKVGHTSVLPAHNPRRTSEISRRDVCVLFILTFLRRPLARQVFEEVKKNKRQRRIILHYDIHTSAETTRFLEGQKIDLTGHPPYSPDLTPNDFYLFSSVKNNLHDQRFSSLEEAVQTFKMHILEILQ</sequence>
<reference evidence="2 3" key="1">
    <citation type="journal article" date="2019" name="Commun. Biol.">
        <title>The bagworm genome reveals a unique fibroin gene that provides high tensile strength.</title>
        <authorList>
            <person name="Kono N."/>
            <person name="Nakamura H."/>
            <person name="Ohtoshi R."/>
            <person name="Tomita M."/>
            <person name="Numata K."/>
            <person name="Arakawa K."/>
        </authorList>
    </citation>
    <scope>NUCLEOTIDE SEQUENCE [LARGE SCALE GENOMIC DNA]</scope>
</reference>
<gene>
    <name evidence="2" type="ORF">EVAR_100205_1</name>
</gene>
<dbReference type="OrthoDB" id="10017160at2759"/>
<dbReference type="PANTHER" id="PTHR46060">
    <property type="entry name" value="MARINER MOS1 TRANSPOSASE-LIKE PROTEIN"/>
    <property type="match status" value="1"/>
</dbReference>
<protein>
    <submittedName>
        <fullName evidence="2">Mariner Mos1 transposase</fullName>
    </submittedName>
</protein>
<feature type="region of interest" description="Disordered" evidence="1">
    <location>
        <begin position="1"/>
        <end position="23"/>
    </location>
</feature>
<name>A0A4C1ZJ81_EUMVA</name>
<dbReference type="GO" id="GO:0003676">
    <property type="term" value="F:nucleic acid binding"/>
    <property type="evidence" value="ECO:0007669"/>
    <property type="project" value="InterPro"/>
</dbReference>
<organism evidence="2 3">
    <name type="scientific">Eumeta variegata</name>
    <name type="common">Bagworm moth</name>
    <name type="synonym">Eumeta japonica</name>
    <dbReference type="NCBI Taxonomy" id="151549"/>
    <lineage>
        <taxon>Eukaryota</taxon>
        <taxon>Metazoa</taxon>
        <taxon>Ecdysozoa</taxon>
        <taxon>Arthropoda</taxon>
        <taxon>Hexapoda</taxon>
        <taxon>Insecta</taxon>
        <taxon>Pterygota</taxon>
        <taxon>Neoptera</taxon>
        <taxon>Endopterygota</taxon>
        <taxon>Lepidoptera</taxon>
        <taxon>Glossata</taxon>
        <taxon>Ditrysia</taxon>
        <taxon>Tineoidea</taxon>
        <taxon>Psychidae</taxon>
        <taxon>Oiketicinae</taxon>
        <taxon>Eumeta</taxon>
    </lineage>
</organism>
<dbReference type="EMBL" id="BGZK01001894">
    <property type="protein sequence ID" value="GBP87910.1"/>
    <property type="molecule type" value="Genomic_DNA"/>
</dbReference>
<evidence type="ECO:0000313" key="3">
    <source>
        <dbReference type="Proteomes" id="UP000299102"/>
    </source>
</evidence>
<dbReference type="Gene3D" id="3.30.420.10">
    <property type="entry name" value="Ribonuclease H-like superfamily/Ribonuclease H"/>
    <property type="match status" value="1"/>
</dbReference>
<evidence type="ECO:0000313" key="2">
    <source>
        <dbReference type="EMBL" id="GBP87910.1"/>
    </source>
</evidence>
<comment type="caution">
    <text evidence="2">The sequence shown here is derived from an EMBL/GenBank/DDBJ whole genome shotgun (WGS) entry which is preliminary data.</text>
</comment>
<proteinExistence type="predicted"/>
<dbReference type="InterPro" id="IPR052709">
    <property type="entry name" value="Transposase-MT_Hybrid"/>
</dbReference>
<keyword evidence="3" id="KW-1185">Reference proteome</keyword>
<evidence type="ECO:0000256" key="1">
    <source>
        <dbReference type="SAM" id="MobiDB-lite"/>
    </source>
</evidence>
<accession>A0A4C1ZJ81</accession>
<dbReference type="AlphaFoldDB" id="A0A4C1ZJ81"/>
<dbReference type="PANTHER" id="PTHR46060:SF1">
    <property type="entry name" value="MARINER MOS1 TRANSPOSASE-LIKE PROTEIN"/>
    <property type="match status" value="1"/>
</dbReference>
<dbReference type="Proteomes" id="UP000299102">
    <property type="component" value="Unassembled WGS sequence"/>
</dbReference>